<dbReference type="Proteomes" id="UP000091857">
    <property type="component" value="Chromosome 14"/>
</dbReference>
<evidence type="ECO:0000313" key="2">
    <source>
        <dbReference type="Proteomes" id="UP000091857"/>
    </source>
</evidence>
<protein>
    <submittedName>
        <fullName evidence="1">Uncharacterized protein</fullName>
    </submittedName>
</protein>
<accession>A0ACB7GGP8</accession>
<organism evidence="1 2">
    <name type="scientific">Manihot esculenta</name>
    <name type="common">Cassava</name>
    <name type="synonym">Jatropha manihot</name>
    <dbReference type="NCBI Taxonomy" id="3983"/>
    <lineage>
        <taxon>Eukaryota</taxon>
        <taxon>Viridiplantae</taxon>
        <taxon>Streptophyta</taxon>
        <taxon>Embryophyta</taxon>
        <taxon>Tracheophyta</taxon>
        <taxon>Spermatophyta</taxon>
        <taxon>Magnoliopsida</taxon>
        <taxon>eudicotyledons</taxon>
        <taxon>Gunneridae</taxon>
        <taxon>Pentapetalae</taxon>
        <taxon>rosids</taxon>
        <taxon>fabids</taxon>
        <taxon>Malpighiales</taxon>
        <taxon>Euphorbiaceae</taxon>
        <taxon>Crotonoideae</taxon>
        <taxon>Manihoteae</taxon>
        <taxon>Manihot</taxon>
    </lineage>
</organism>
<comment type="caution">
    <text evidence="1">The sequence shown here is derived from an EMBL/GenBank/DDBJ whole genome shotgun (WGS) entry which is preliminary data.</text>
</comment>
<dbReference type="EMBL" id="CM004400">
    <property type="protein sequence ID" value="KAG8639497.1"/>
    <property type="molecule type" value="Genomic_DNA"/>
</dbReference>
<evidence type="ECO:0000313" key="1">
    <source>
        <dbReference type="EMBL" id="KAG8639497.1"/>
    </source>
</evidence>
<reference evidence="2" key="1">
    <citation type="journal article" date="2016" name="Nat. Biotechnol.">
        <title>Sequencing wild and cultivated cassava and related species reveals extensive interspecific hybridization and genetic diversity.</title>
        <authorList>
            <person name="Bredeson J.V."/>
            <person name="Lyons J.B."/>
            <person name="Prochnik S.E."/>
            <person name="Wu G.A."/>
            <person name="Ha C.M."/>
            <person name="Edsinger-Gonzales E."/>
            <person name="Grimwood J."/>
            <person name="Schmutz J."/>
            <person name="Rabbi I.Y."/>
            <person name="Egesi C."/>
            <person name="Nauluvula P."/>
            <person name="Lebot V."/>
            <person name="Ndunguru J."/>
            <person name="Mkamilo G."/>
            <person name="Bart R.S."/>
            <person name="Setter T.L."/>
            <person name="Gleadow R.M."/>
            <person name="Kulakow P."/>
            <person name="Ferguson M.E."/>
            <person name="Rounsley S."/>
            <person name="Rokhsar D.S."/>
        </authorList>
    </citation>
    <scope>NUCLEOTIDE SEQUENCE [LARGE SCALE GENOMIC DNA]</scope>
    <source>
        <strain evidence="2">cv. AM560-2</strain>
    </source>
</reference>
<keyword evidence="2" id="KW-1185">Reference proteome</keyword>
<name>A0ACB7GGP8_MANES</name>
<sequence length="138" mass="15615">MECITSQTYHIKDELVTISPLHIEICPTIPGAMRPHLVLAYITHITTCPTTPGAIRPHLVFPYIYMMPGAIRPHLGFLSHSMSSHIILSHLILRAKDHPIFIHINNILCNASYSWILMQNNLIHIMAFIMHGSCSKNI</sequence>
<gene>
    <name evidence="1" type="ORF">MANES_14G147150v8</name>
</gene>
<proteinExistence type="predicted"/>